<dbReference type="Pfam" id="PF02590">
    <property type="entry name" value="SPOUT_MTase"/>
    <property type="match status" value="1"/>
</dbReference>
<keyword evidence="2 5" id="KW-0808">Transferase</keyword>
<feature type="binding site" evidence="5">
    <location>
        <position position="70"/>
    </location>
    <ligand>
        <name>S-adenosyl-L-methionine</name>
        <dbReference type="ChEBI" id="CHEBI:59789"/>
    </ligand>
</feature>
<evidence type="ECO:0000256" key="4">
    <source>
        <dbReference type="ARBA" id="ARBA00038303"/>
    </source>
</evidence>
<dbReference type="Proteomes" id="UP001200145">
    <property type="component" value="Unassembled WGS sequence"/>
</dbReference>
<proteinExistence type="inferred from homology"/>
<feature type="binding site" evidence="5">
    <location>
        <position position="102"/>
    </location>
    <ligand>
        <name>S-adenosyl-L-methionine</name>
        <dbReference type="ChEBI" id="CHEBI:59789"/>
    </ligand>
</feature>
<dbReference type="PANTHER" id="PTHR33603">
    <property type="entry name" value="METHYLTRANSFERASE"/>
    <property type="match status" value="1"/>
</dbReference>
<evidence type="ECO:0000313" key="6">
    <source>
        <dbReference type="EMBL" id="MCF1713239.1"/>
    </source>
</evidence>
<dbReference type="HAMAP" id="MF_00658">
    <property type="entry name" value="23SrRNA_methyltr_H"/>
    <property type="match status" value="1"/>
</dbReference>
<comment type="caution">
    <text evidence="6">The sequence shown here is derived from an EMBL/GenBank/DDBJ whole genome shotgun (WGS) entry which is preliminary data.</text>
</comment>
<comment type="catalytic activity">
    <reaction evidence="5">
        <text>pseudouridine(1915) in 23S rRNA + S-adenosyl-L-methionine = N(3)-methylpseudouridine(1915) in 23S rRNA + S-adenosyl-L-homocysteine + H(+)</text>
        <dbReference type="Rhea" id="RHEA:42752"/>
        <dbReference type="Rhea" id="RHEA-COMP:10221"/>
        <dbReference type="Rhea" id="RHEA-COMP:10222"/>
        <dbReference type="ChEBI" id="CHEBI:15378"/>
        <dbReference type="ChEBI" id="CHEBI:57856"/>
        <dbReference type="ChEBI" id="CHEBI:59789"/>
        <dbReference type="ChEBI" id="CHEBI:65314"/>
        <dbReference type="ChEBI" id="CHEBI:74486"/>
        <dbReference type="EC" id="2.1.1.177"/>
    </reaction>
</comment>
<comment type="similarity">
    <text evidence="4 5">Belongs to the RNA methyltransferase RlmH family.</text>
</comment>
<comment type="subcellular location">
    <subcellularLocation>
        <location evidence="5">Cytoplasm</location>
    </subcellularLocation>
</comment>
<organism evidence="6 7">
    <name type="scientific">Flavihumibacter fluminis</name>
    <dbReference type="NCBI Taxonomy" id="2909236"/>
    <lineage>
        <taxon>Bacteria</taxon>
        <taxon>Pseudomonadati</taxon>
        <taxon>Bacteroidota</taxon>
        <taxon>Chitinophagia</taxon>
        <taxon>Chitinophagales</taxon>
        <taxon>Chitinophagaceae</taxon>
        <taxon>Flavihumibacter</taxon>
    </lineage>
</organism>
<comment type="subunit">
    <text evidence="5">Homodimer.</text>
</comment>
<comment type="function">
    <text evidence="5">Specifically methylates the pseudouridine at position 1915 (m3Psi1915) in 23S rRNA.</text>
</comment>
<dbReference type="InterPro" id="IPR003742">
    <property type="entry name" value="RlmH-like"/>
</dbReference>
<dbReference type="InterPro" id="IPR029026">
    <property type="entry name" value="tRNA_m1G_MTases_N"/>
</dbReference>
<dbReference type="PANTHER" id="PTHR33603:SF1">
    <property type="entry name" value="RIBOSOMAL RNA LARGE SUBUNIT METHYLTRANSFERASE H"/>
    <property type="match status" value="1"/>
</dbReference>
<dbReference type="EC" id="2.1.1.177" evidence="5"/>
<dbReference type="InterPro" id="IPR029028">
    <property type="entry name" value="Alpha/beta_knot_MTases"/>
</dbReference>
<keyword evidence="5" id="KW-0698">rRNA processing</keyword>
<reference evidence="6 7" key="1">
    <citation type="submission" date="2022-01" db="EMBL/GenBank/DDBJ databases">
        <title>Flavihumibacter sp. nov., isolated from sediment of a river.</title>
        <authorList>
            <person name="Liu H."/>
        </authorList>
    </citation>
    <scope>NUCLEOTIDE SEQUENCE [LARGE SCALE GENOMIC DNA]</scope>
    <source>
        <strain evidence="6 7">RY-1</strain>
    </source>
</reference>
<dbReference type="PIRSF" id="PIRSF004505">
    <property type="entry name" value="MT_bac"/>
    <property type="match status" value="1"/>
</dbReference>
<evidence type="ECO:0000256" key="3">
    <source>
        <dbReference type="ARBA" id="ARBA00022691"/>
    </source>
</evidence>
<name>A0ABS9BDQ9_9BACT</name>
<keyword evidence="5" id="KW-0963">Cytoplasm</keyword>
<dbReference type="Gene3D" id="3.40.1280.10">
    <property type="match status" value="1"/>
</dbReference>
<keyword evidence="3 5" id="KW-0949">S-adenosyl-L-methionine</keyword>
<dbReference type="CDD" id="cd18081">
    <property type="entry name" value="RlmH-like"/>
    <property type="match status" value="1"/>
</dbReference>
<sequence length="154" mass="17810">MKIILSSFGKQQEASTKEALDDFTRRVTRYFPCEWKLHPPSKLTDPTLIKKQEAQIILQQLQPDDYLVLLDERGKNISSPELAELIQGRANESRRQLIFLIGGAYGVDSSVQQRANFTWSLSKLVFPHQLVRLLLAEQVYRACTILRNEKYHHS</sequence>
<evidence type="ECO:0000313" key="7">
    <source>
        <dbReference type="Proteomes" id="UP001200145"/>
    </source>
</evidence>
<evidence type="ECO:0000256" key="2">
    <source>
        <dbReference type="ARBA" id="ARBA00022679"/>
    </source>
</evidence>
<keyword evidence="7" id="KW-1185">Reference proteome</keyword>
<feature type="binding site" evidence="5">
    <location>
        <begin position="121"/>
        <end position="126"/>
    </location>
    <ligand>
        <name>S-adenosyl-L-methionine</name>
        <dbReference type="ChEBI" id="CHEBI:59789"/>
    </ligand>
</feature>
<keyword evidence="1 5" id="KW-0489">Methyltransferase</keyword>
<dbReference type="RefSeq" id="WP_234863736.1">
    <property type="nucleotide sequence ID" value="NZ_JAKEVY010000001.1"/>
</dbReference>
<evidence type="ECO:0000256" key="5">
    <source>
        <dbReference type="HAMAP-Rule" id="MF_00658"/>
    </source>
</evidence>
<gene>
    <name evidence="5" type="primary">rlmH</name>
    <name evidence="6" type="ORF">L0U88_01195</name>
</gene>
<dbReference type="EMBL" id="JAKEVY010000001">
    <property type="protein sequence ID" value="MCF1713239.1"/>
    <property type="molecule type" value="Genomic_DNA"/>
</dbReference>
<dbReference type="SUPFAM" id="SSF75217">
    <property type="entry name" value="alpha/beta knot"/>
    <property type="match status" value="1"/>
</dbReference>
<accession>A0ABS9BDQ9</accession>
<evidence type="ECO:0000256" key="1">
    <source>
        <dbReference type="ARBA" id="ARBA00022603"/>
    </source>
</evidence>
<protein>
    <recommendedName>
        <fullName evidence="5">Ribosomal RNA large subunit methyltransferase H</fullName>
        <ecNumber evidence="5">2.1.1.177</ecNumber>
    </recommendedName>
    <alternativeName>
        <fullName evidence="5">23S rRNA (pseudouridine1915-N3)-methyltransferase</fullName>
    </alternativeName>
    <alternativeName>
        <fullName evidence="5">23S rRNA m3Psi1915 methyltransferase</fullName>
    </alternativeName>
    <alternativeName>
        <fullName evidence="5">rRNA (pseudouridine-N3-)-methyltransferase RlmH</fullName>
    </alternativeName>
</protein>